<organism evidence="2 3">
    <name type="scientific">Camelimonas fluminis</name>
    <dbReference type="NCBI Taxonomy" id="1576911"/>
    <lineage>
        <taxon>Bacteria</taxon>
        <taxon>Pseudomonadati</taxon>
        <taxon>Pseudomonadota</taxon>
        <taxon>Alphaproteobacteria</taxon>
        <taxon>Hyphomicrobiales</taxon>
        <taxon>Chelatococcaceae</taxon>
        <taxon>Camelimonas</taxon>
    </lineage>
</organism>
<proteinExistence type="predicted"/>
<gene>
    <name evidence="2" type="ORF">ACFONL_19115</name>
</gene>
<evidence type="ECO:0000313" key="3">
    <source>
        <dbReference type="Proteomes" id="UP001595704"/>
    </source>
</evidence>
<name>A0ABV7ULT4_9HYPH</name>
<comment type="caution">
    <text evidence="2">The sequence shown here is derived from an EMBL/GenBank/DDBJ whole genome shotgun (WGS) entry which is preliminary data.</text>
</comment>
<reference evidence="3" key="1">
    <citation type="journal article" date="2019" name="Int. J. Syst. Evol. Microbiol.">
        <title>The Global Catalogue of Microorganisms (GCM) 10K type strain sequencing project: providing services to taxonomists for standard genome sequencing and annotation.</title>
        <authorList>
            <consortium name="The Broad Institute Genomics Platform"/>
            <consortium name="The Broad Institute Genome Sequencing Center for Infectious Disease"/>
            <person name="Wu L."/>
            <person name="Ma J."/>
        </authorList>
    </citation>
    <scope>NUCLEOTIDE SEQUENCE [LARGE SCALE GENOMIC DNA]</scope>
    <source>
        <strain evidence="3">KCTC 42282</strain>
    </source>
</reference>
<dbReference type="Proteomes" id="UP001595704">
    <property type="component" value="Unassembled WGS sequence"/>
</dbReference>
<evidence type="ECO:0000256" key="1">
    <source>
        <dbReference type="SAM" id="MobiDB-lite"/>
    </source>
</evidence>
<sequence length="50" mass="5610">MYGAVTKQASPSKRMSTCRRQQLDQNSLKQSAPEPSPGQVDRQRFKCAVN</sequence>
<evidence type="ECO:0000313" key="2">
    <source>
        <dbReference type="EMBL" id="MFC3639453.1"/>
    </source>
</evidence>
<feature type="region of interest" description="Disordered" evidence="1">
    <location>
        <begin position="1"/>
        <end position="50"/>
    </location>
</feature>
<keyword evidence="3" id="KW-1185">Reference proteome</keyword>
<dbReference type="EMBL" id="JBHRYC010000093">
    <property type="protein sequence ID" value="MFC3639453.1"/>
    <property type="molecule type" value="Genomic_DNA"/>
</dbReference>
<dbReference type="RefSeq" id="WP_191319241.1">
    <property type="nucleotide sequence ID" value="NZ_BNCG01000007.1"/>
</dbReference>
<protein>
    <submittedName>
        <fullName evidence="2">Uncharacterized protein</fullName>
    </submittedName>
</protein>
<accession>A0ABV7ULT4</accession>
<feature type="compositionally biased region" description="Polar residues" evidence="1">
    <location>
        <begin position="7"/>
        <end position="30"/>
    </location>
</feature>